<feature type="region of interest" description="Disordered" evidence="1">
    <location>
        <begin position="59"/>
        <end position="82"/>
    </location>
</feature>
<protein>
    <submittedName>
        <fullName evidence="2">Uncharacterized protein</fullName>
    </submittedName>
</protein>
<accession>A0ABY4C4I8</accession>
<reference evidence="2 3" key="1">
    <citation type="submission" date="2022-03" db="EMBL/GenBank/DDBJ databases">
        <title>Mucilaginibacter sp. isolated from the gut of Protaetia brevitarsis seulensis larvae.</title>
        <authorList>
            <person name="Won M."/>
            <person name="Kim S.-J."/>
            <person name="Kwon S.-W."/>
        </authorList>
    </citation>
    <scope>NUCLEOTIDE SEQUENCE [LARGE SCALE GENOMIC DNA]</scope>
    <source>
        <strain evidence="2 3">CFWR-12</strain>
    </source>
</reference>
<name>A0ABY4C4I8_9MICO</name>
<dbReference type="Proteomes" id="UP000832097">
    <property type="component" value="Chromosome"/>
</dbReference>
<evidence type="ECO:0000313" key="2">
    <source>
        <dbReference type="EMBL" id="UOE45884.1"/>
    </source>
</evidence>
<sequence length="82" mass="8985">MSNAVRTYRNRINGAIGVYPEALARVFPNLEEVAEDAKPLAYVPITEDQIEQVVEATAVEPETTQAGDEPAARTTATRKGRR</sequence>
<dbReference type="EMBL" id="CP094528">
    <property type="protein sequence ID" value="UOE45884.1"/>
    <property type="molecule type" value="Genomic_DNA"/>
</dbReference>
<evidence type="ECO:0000313" key="3">
    <source>
        <dbReference type="Proteomes" id="UP000832097"/>
    </source>
</evidence>
<evidence type="ECO:0000256" key="1">
    <source>
        <dbReference type="SAM" id="MobiDB-lite"/>
    </source>
</evidence>
<keyword evidence="3" id="KW-1185">Reference proteome</keyword>
<organism evidence="2 3">
    <name type="scientific">Agromyces larvae</name>
    <dbReference type="NCBI Taxonomy" id="2929802"/>
    <lineage>
        <taxon>Bacteria</taxon>
        <taxon>Bacillati</taxon>
        <taxon>Actinomycetota</taxon>
        <taxon>Actinomycetes</taxon>
        <taxon>Micrococcales</taxon>
        <taxon>Microbacteriaceae</taxon>
        <taxon>Agromyces</taxon>
    </lineage>
</organism>
<dbReference type="RefSeq" id="WP_243558580.1">
    <property type="nucleotide sequence ID" value="NZ_CP094528.1"/>
</dbReference>
<proteinExistence type="predicted"/>
<gene>
    <name evidence="2" type="ORF">MTO99_09135</name>
</gene>